<accession>A0A0D1IN23</accession>
<evidence type="ECO:0000313" key="1">
    <source>
        <dbReference type="EMBL" id="KIU10593.1"/>
    </source>
</evidence>
<sequence>MEVTLFSLEWRPEKLMERVYTRFGINIKENGLILTKAYDVYQPEELYYLLIGLELQDFKSYLDDMELSVEKIKNDMLEKDLDAFNFLLSDNYEYAHRIDMRYPHLLKNSVFLSLYSLLEDVLFRFFETCNYRLKKDVKIKENGNIPIIDKYFRGIEDVLKFKIPNNFKKEFSNYRKVRNCIAHKRGYVTWGGVTDGKILNVISNLFDKGVNLSENKKGIILDDKACYIFIAEIEKIFKLLCEVLIKEEFKIGMHMDEKS</sequence>
<evidence type="ECO:0000313" key="2">
    <source>
        <dbReference type="Proteomes" id="UP000032247"/>
    </source>
</evidence>
<reference evidence="1 2" key="1">
    <citation type="submission" date="2014-12" db="EMBL/GenBank/DDBJ databases">
        <title>Comparative genome analysis of Bacillus coagulans HM-08, Clostridium butyricum HM-68, Bacillus subtilis HM-66 and Bacillus licheniformis BL-09.</title>
        <authorList>
            <person name="Zhang H."/>
        </authorList>
    </citation>
    <scope>NUCLEOTIDE SEQUENCE [LARGE SCALE GENOMIC DNA]</scope>
    <source>
        <strain evidence="1 2">HM-66</strain>
    </source>
</reference>
<evidence type="ECO:0008006" key="3">
    <source>
        <dbReference type="Google" id="ProtNLM"/>
    </source>
</evidence>
<proteinExistence type="predicted"/>
<name>A0A0D1IN23_BACIU</name>
<protein>
    <recommendedName>
        <fullName evidence="3">Cthe-2314-like HEPN domain-containing protein</fullName>
    </recommendedName>
</protein>
<dbReference type="Proteomes" id="UP000032247">
    <property type="component" value="Unassembled WGS sequence"/>
</dbReference>
<dbReference type="EMBL" id="JXBC01000004">
    <property type="protein sequence ID" value="KIU10593.1"/>
    <property type="molecule type" value="Genomic_DNA"/>
</dbReference>
<organism evidence="1 2">
    <name type="scientific">Bacillus subtilis</name>
    <dbReference type="NCBI Taxonomy" id="1423"/>
    <lineage>
        <taxon>Bacteria</taxon>
        <taxon>Bacillati</taxon>
        <taxon>Bacillota</taxon>
        <taxon>Bacilli</taxon>
        <taxon>Bacillales</taxon>
        <taxon>Bacillaceae</taxon>
        <taxon>Bacillus</taxon>
    </lineage>
</organism>
<dbReference type="AlphaFoldDB" id="A0A0D1IN23"/>
<dbReference type="PATRIC" id="fig|1423.173.peg.2704"/>
<comment type="caution">
    <text evidence="1">The sequence shown here is derived from an EMBL/GenBank/DDBJ whole genome shotgun (WGS) entry which is preliminary data.</text>
</comment>
<gene>
    <name evidence="1" type="ORF">SC09_Contig25orf00379</name>
</gene>